<keyword evidence="9" id="KW-0732">Signal</keyword>
<feature type="domain" description="Peptidase S1" evidence="10">
    <location>
        <begin position="159"/>
        <end position="396"/>
    </location>
</feature>
<proteinExistence type="predicted"/>
<dbReference type="PROSITE" id="PS00134">
    <property type="entry name" value="TRYPSIN_HIS"/>
    <property type="match status" value="1"/>
</dbReference>
<evidence type="ECO:0000256" key="7">
    <source>
        <dbReference type="RuleBase" id="RU363034"/>
    </source>
</evidence>
<organism evidence="11 12">
    <name type="scientific">Tigriopus californicus</name>
    <name type="common">Marine copepod</name>
    <dbReference type="NCBI Taxonomy" id="6832"/>
    <lineage>
        <taxon>Eukaryota</taxon>
        <taxon>Metazoa</taxon>
        <taxon>Ecdysozoa</taxon>
        <taxon>Arthropoda</taxon>
        <taxon>Crustacea</taxon>
        <taxon>Multicrustacea</taxon>
        <taxon>Hexanauplia</taxon>
        <taxon>Copepoda</taxon>
        <taxon>Harpacticoida</taxon>
        <taxon>Harpacticidae</taxon>
        <taxon>Tigriopus</taxon>
    </lineage>
</organism>
<sequence length="396" mass="42715">MRYLFSVWSCLLCLFALGNNVFTSSEGLLVRNKRQIQFGGDSVDVNEETRAEGNSCTTPRFGRRAGQPGTCSFISDPSCSQIVRQIQRRGVTRRILNYLRAAIASPCGFDQTDYTLCCPGRQTEPTTAPPTTTTTTTTTTTSRPGQFRSCGSSPFRVRIVGGSEATPGSWPWAVILGQPSGTSFRVFCGGTLIDSTHVLTAAHCFPRSQITHVRLGEHDITTSSDGASPVDIRIRSTKVHEQWNSNSLKNDIAIVTLSQPVSFTSRILPACLPNRLQGTDLSVLPQPFIIGWGSNGTSSGTATALRQAPINVVSQPDCDRAYGNIQRVTIGNDQVCAGNGQIDTCTGDSGGPIQSEIDGRWTILGITSFGVGCAREEFPGVYTRVDNFLSWISTNT</sequence>
<keyword evidence="3 7" id="KW-0645">Protease</keyword>
<evidence type="ECO:0000256" key="5">
    <source>
        <dbReference type="ARBA" id="ARBA00022825"/>
    </source>
</evidence>
<evidence type="ECO:0000313" key="12">
    <source>
        <dbReference type="Proteomes" id="UP000318571"/>
    </source>
</evidence>
<dbReference type="STRING" id="6832.A0A553P4U3"/>
<dbReference type="SUPFAM" id="SSF50494">
    <property type="entry name" value="Trypsin-like serine proteases"/>
    <property type="match status" value="1"/>
</dbReference>
<dbReference type="InterPro" id="IPR001314">
    <property type="entry name" value="Peptidase_S1A"/>
</dbReference>
<dbReference type="PANTHER" id="PTHR24252">
    <property type="entry name" value="ACROSIN-RELATED"/>
    <property type="match status" value="1"/>
</dbReference>
<name>A0A553P4U3_TIGCA</name>
<dbReference type="PROSITE" id="PS00135">
    <property type="entry name" value="TRYPSIN_SER"/>
    <property type="match status" value="1"/>
</dbReference>
<keyword evidence="2" id="KW-0964">Secreted</keyword>
<dbReference type="Gene3D" id="2.40.10.10">
    <property type="entry name" value="Trypsin-like serine proteases"/>
    <property type="match status" value="3"/>
</dbReference>
<dbReference type="Pfam" id="PF00089">
    <property type="entry name" value="Trypsin"/>
    <property type="match status" value="1"/>
</dbReference>
<dbReference type="PANTHER" id="PTHR24252:SF7">
    <property type="entry name" value="HYALIN"/>
    <property type="match status" value="1"/>
</dbReference>
<dbReference type="InterPro" id="IPR001254">
    <property type="entry name" value="Trypsin_dom"/>
</dbReference>
<dbReference type="EMBL" id="VCGU01000008">
    <property type="protein sequence ID" value="TRY72711.1"/>
    <property type="molecule type" value="Genomic_DNA"/>
</dbReference>
<keyword evidence="5 7" id="KW-0720">Serine protease</keyword>
<dbReference type="InterPro" id="IPR043504">
    <property type="entry name" value="Peptidase_S1_PA_chymotrypsin"/>
</dbReference>
<dbReference type="OMA" id="CAREEFP"/>
<evidence type="ECO:0000256" key="6">
    <source>
        <dbReference type="ARBA" id="ARBA00023157"/>
    </source>
</evidence>
<dbReference type="GO" id="GO:0004252">
    <property type="term" value="F:serine-type endopeptidase activity"/>
    <property type="evidence" value="ECO:0007669"/>
    <property type="project" value="InterPro"/>
</dbReference>
<feature type="signal peptide" evidence="9">
    <location>
        <begin position="1"/>
        <end position="18"/>
    </location>
</feature>
<dbReference type="InterPro" id="IPR038565">
    <property type="entry name" value="CLIP_sf"/>
</dbReference>
<gene>
    <name evidence="11" type="ORF">TCAL_01130</name>
</gene>
<comment type="subcellular location">
    <subcellularLocation>
        <location evidence="1">Secreted</location>
    </subcellularLocation>
</comment>
<evidence type="ECO:0000256" key="2">
    <source>
        <dbReference type="ARBA" id="ARBA00022525"/>
    </source>
</evidence>
<evidence type="ECO:0000256" key="4">
    <source>
        <dbReference type="ARBA" id="ARBA00022801"/>
    </source>
</evidence>
<dbReference type="AlphaFoldDB" id="A0A553P4U3"/>
<keyword evidence="12" id="KW-1185">Reference proteome</keyword>
<accession>A0A553P4U3</accession>
<dbReference type="GO" id="GO:0005576">
    <property type="term" value="C:extracellular region"/>
    <property type="evidence" value="ECO:0007669"/>
    <property type="project" value="UniProtKB-SubCell"/>
</dbReference>
<dbReference type="InterPro" id="IPR018114">
    <property type="entry name" value="TRYPSIN_HIS"/>
</dbReference>
<reference evidence="11 12" key="1">
    <citation type="journal article" date="2018" name="Nat. Ecol. Evol.">
        <title>Genomic signatures of mitonuclear coevolution across populations of Tigriopus californicus.</title>
        <authorList>
            <person name="Barreto F.S."/>
            <person name="Watson E.T."/>
            <person name="Lima T.G."/>
            <person name="Willett C.S."/>
            <person name="Edmands S."/>
            <person name="Li W."/>
            <person name="Burton R.S."/>
        </authorList>
    </citation>
    <scope>NUCLEOTIDE SEQUENCE [LARGE SCALE GENOMIC DNA]</scope>
    <source>
        <strain evidence="11 12">San Diego</strain>
    </source>
</reference>
<keyword evidence="4 7" id="KW-0378">Hydrolase</keyword>
<dbReference type="Proteomes" id="UP000318571">
    <property type="component" value="Chromosome 7"/>
</dbReference>
<dbReference type="SMART" id="SM00020">
    <property type="entry name" value="Tryp_SPc"/>
    <property type="match status" value="1"/>
</dbReference>
<feature type="chain" id="PRO_5021716178" description="Peptidase S1 domain-containing protein" evidence="9">
    <location>
        <begin position="19"/>
        <end position="396"/>
    </location>
</feature>
<protein>
    <recommendedName>
        <fullName evidence="10">Peptidase S1 domain-containing protein</fullName>
    </recommendedName>
</protein>
<feature type="region of interest" description="Disordered" evidence="8">
    <location>
        <begin position="124"/>
        <end position="147"/>
    </location>
</feature>
<dbReference type="GO" id="GO:0006508">
    <property type="term" value="P:proteolysis"/>
    <property type="evidence" value="ECO:0007669"/>
    <property type="project" value="UniProtKB-KW"/>
</dbReference>
<dbReference type="CDD" id="cd00190">
    <property type="entry name" value="Tryp_SPc"/>
    <property type="match status" value="1"/>
</dbReference>
<dbReference type="InterPro" id="IPR033116">
    <property type="entry name" value="TRYPSIN_SER"/>
</dbReference>
<dbReference type="PROSITE" id="PS50240">
    <property type="entry name" value="TRYPSIN_DOM"/>
    <property type="match status" value="1"/>
</dbReference>
<feature type="compositionally biased region" description="Low complexity" evidence="8">
    <location>
        <begin position="124"/>
        <end position="141"/>
    </location>
</feature>
<evidence type="ECO:0000259" key="10">
    <source>
        <dbReference type="PROSITE" id="PS50240"/>
    </source>
</evidence>
<evidence type="ECO:0000256" key="1">
    <source>
        <dbReference type="ARBA" id="ARBA00004613"/>
    </source>
</evidence>
<dbReference type="FunFam" id="2.40.10.10:FF:000015">
    <property type="entry name" value="Atrial natriuretic peptide-converting enzyme"/>
    <property type="match status" value="1"/>
</dbReference>
<dbReference type="Gene3D" id="3.30.1640.30">
    <property type="match status" value="1"/>
</dbReference>
<evidence type="ECO:0000256" key="8">
    <source>
        <dbReference type="SAM" id="MobiDB-lite"/>
    </source>
</evidence>
<keyword evidence="6" id="KW-1015">Disulfide bond</keyword>
<evidence type="ECO:0000256" key="9">
    <source>
        <dbReference type="SAM" id="SignalP"/>
    </source>
</evidence>
<dbReference type="InterPro" id="IPR009003">
    <property type="entry name" value="Peptidase_S1_PA"/>
</dbReference>
<comment type="caution">
    <text evidence="11">The sequence shown here is derived from an EMBL/GenBank/DDBJ whole genome shotgun (WGS) entry which is preliminary data.</text>
</comment>
<dbReference type="PRINTS" id="PR00722">
    <property type="entry name" value="CHYMOTRYPSIN"/>
</dbReference>
<evidence type="ECO:0000256" key="3">
    <source>
        <dbReference type="ARBA" id="ARBA00022670"/>
    </source>
</evidence>
<evidence type="ECO:0000313" key="11">
    <source>
        <dbReference type="EMBL" id="TRY72711.1"/>
    </source>
</evidence>